<dbReference type="AlphaFoldDB" id="A0A9X5I2Y5"/>
<organism evidence="1 2">
    <name type="scientific">Scytonema millei VB511283</name>
    <dbReference type="NCBI Taxonomy" id="1245923"/>
    <lineage>
        <taxon>Bacteria</taxon>
        <taxon>Bacillati</taxon>
        <taxon>Cyanobacteriota</taxon>
        <taxon>Cyanophyceae</taxon>
        <taxon>Nostocales</taxon>
        <taxon>Scytonemataceae</taxon>
        <taxon>Scytonema</taxon>
    </lineage>
</organism>
<dbReference type="Gene3D" id="2.60.120.200">
    <property type="match status" value="1"/>
</dbReference>
<proteinExistence type="predicted"/>
<gene>
    <name evidence="1" type="ORF">QH73_0004415</name>
</gene>
<protein>
    <submittedName>
        <fullName evidence="1">Uncharacterized protein</fullName>
    </submittedName>
</protein>
<keyword evidence="2" id="KW-1185">Reference proteome</keyword>
<comment type="caution">
    <text evidence="1">The sequence shown here is derived from an EMBL/GenBank/DDBJ whole genome shotgun (WGS) entry which is preliminary data.</text>
</comment>
<evidence type="ECO:0000313" key="2">
    <source>
        <dbReference type="Proteomes" id="UP000031532"/>
    </source>
</evidence>
<name>A0A9X5I2Y5_9CYAN</name>
<dbReference type="InterPro" id="IPR025975">
    <property type="entry name" value="Polysacc_lyase"/>
</dbReference>
<dbReference type="Proteomes" id="UP000031532">
    <property type="component" value="Unassembled WGS sequence"/>
</dbReference>
<reference evidence="1 2" key="1">
    <citation type="journal article" date="2015" name="Genome Announc.">
        <title>Draft Genome Sequence of the Terrestrial Cyanobacterium Scytonema millei VB511283, Isolated from Eastern India.</title>
        <authorList>
            <person name="Sen D."/>
            <person name="Chandrababunaidu M.M."/>
            <person name="Singh D."/>
            <person name="Sanghi N."/>
            <person name="Ghorai A."/>
            <person name="Mishra G.P."/>
            <person name="Madduluri M."/>
            <person name="Adhikary S.P."/>
            <person name="Tripathy S."/>
        </authorList>
    </citation>
    <scope>NUCLEOTIDE SEQUENCE [LARGE SCALE GENOMIC DNA]</scope>
    <source>
        <strain evidence="1 2">VB511283</strain>
    </source>
</reference>
<dbReference type="RefSeq" id="WP_039715386.1">
    <property type="nucleotide sequence ID" value="NZ_JTJC03000001.1"/>
</dbReference>
<dbReference type="EMBL" id="JTJC03000001">
    <property type="protein sequence ID" value="NHC33913.1"/>
    <property type="molecule type" value="Genomic_DNA"/>
</dbReference>
<dbReference type="Pfam" id="PF14099">
    <property type="entry name" value="Polysacc_lyase"/>
    <property type="match status" value="1"/>
</dbReference>
<accession>A0A9X5I2Y5</accession>
<dbReference type="OrthoDB" id="8374536at2"/>
<sequence>MIVENCNKSAKVWKQRSLRSALGTIFLGTALFASVGIQQAHAGIIESSTEITQSRNKGCSGMEPSYNIKRAGQTAFKHWVNRCGERSEIEKNKTKIGETYWYGWSIFIPTDWKDNDAGWDILNQFGAYPTKKGRKHPCGGIGSKISRRGDSVIFDLQRSGGSVDALCTRHTIAKVAELRGQWTDFVMHVKWTGNNDGFLKLWLKTGNGNYVQKMNYQGATFWNDEGTGPYFKMGLYKGNPNFQGPAPRVVYTDEYRLGDANSGFGQVAP</sequence>
<evidence type="ECO:0000313" key="1">
    <source>
        <dbReference type="EMBL" id="NHC33913.1"/>
    </source>
</evidence>